<dbReference type="EMBL" id="JACHXS010000001">
    <property type="protein sequence ID" value="MBB3220225.1"/>
    <property type="molecule type" value="Genomic_DNA"/>
</dbReference>
<reference evidence="3 4" key="1">
    <citation type="submission" date="2019-05" db="EMBL/GenBank/DDBJ databases">
        <title>Draft Genome Sequences of Six Type Strains of the Genus Massilia.</title>
        <authorList>
            <person name="Miess H."/>
            <person name="Frediansyhah A."/>
            <person name="Gross H."/>
        </authorList>
    </citation>
    <scope>NUCLEOTIDE SEQUENCE [LARGE SCALE GENOMIC DNA]</scope>
    <source>
        <strain evidence="3 4">DSMZ 26121</strain>
    </source>
</reference>
<evidence type="ECO:0000313" key="4">
    <source>
        <dbReference type="Proteomes" id="UP000298763"/>
    </source>
</evidence>
<feature type="region of interest" description="Disordered" evidence="1">
    <location>
        <begin position="1"/>
        <end position="51"/>
    </location>
</feature>
<organism evidence="2 5">
    <name type="scientific">Pseudoduganella umbonata</name>
    <dbReference type="NCBI Taxonomy" id="864828"/>
    <lineage>
        <taxon>Bacteria</taxon>
        <taxon>Pseudomonadati</taxon>
        <taxon>Pseudomonadota</taxon>
        <taxon>Betaproteobacteria</taxon>
        <taxon>Burkholderiales</taxon>
        <taxon>Oxalobacteraceae</taxon>
        <taxon>Telluria group</taxon>
        <taxon>Pseudoduganella</taxon>
    </lineage>
</organism>
<evidence type="ECO:0000256" key="1">
    <source>
        <dbReference type="SAM" id="MobiDB-lite"/>
    </source>
</evidence>
<evidence type="ECO:0000313" key="5">
    <source>
        <dbReference type="Proteomes" id="UP000584325"/>
    </source>
</evidence>
<keyword evidence="4" id="KW-1185">Reference proteome</keyword>
<protein>
    <submittedName>
        <fullName evidence="2">Uncharacterized protein</fullName>
    </submittedName>
</protein>
<gene>
    <name evidence="3" type="ORF">FCL38_07040</name>
    <name evidence="2" type="ORF">FHS02_001012</name>
</gene>
<dbReference type="Proteomes" id="UP000298763">
    <property type="component" value="Chromosome"/>
</dbReference>
<sequence length="217" mass="22979">MPPRSPKTPPKKARSAGTTAAKKSGANKPAGKTGNGSDAPANAPAPRARAAAKGAAAASPLLLSDDVSGMVKDLLGNLLWDLLKEGWHQAAPLLADLANALPLAQFATLTGQPPPRGARGKAAAAARYDAWFDGVMTALVQLRQRAEELDYIAREFEAELEDIVARAAEMLVDAAAQDSPLQAERLMREVRNYFNYIHLDRTLPAKGVAKKGGRPKI</sequence>
<dbReference type="Proteomes" id="UP000584325">
    <property type="component" value="Unassembled WGS sequence"/>
</dbReference>
<accession>A0A4P8HMG4</accession>
<name>A0A4P8HMG4_9BURK</name>
<proteinExistence type="predicted"/>
<reference evidence="2 5" key="2">
    <citation type="submission" date="2020-08" db="EMBL/GenBank/DDBJ databases">
        <title>Genomic Encyclopedia of Type Strains, Phase III (KMG-III): the genomes of soil and plant-associated and newly described type strains.</title>
        <authorList>
            <person name="Whitman W."/>
        </authorList>
    </citation>
    <scope>NUCLEOTIDE SEQUENCE [LARGE SCALE GENOMIC DNA]</scope>
    <source>
        <strain evidence="2 5">CECT 7753</strain>
    </source>
</reference>
<dbReference type="RefSeq" id="WP_137313090.1">
    <property type="nucleotide sequence ID" value="NZ_CP040017.1"/>
</dbReference>
<dbReference type="EMBL" id="CP040017">
    <property type="protein sequence ID" value="QCP10206.1"/>
    <property type="molecule type" value="Genomic_DNA"/>
</dbReference>
<evidence type="ECO:0000313" key="3">
    <source>
        <dbReference type="EMBL" id="QCP10206.1"/>
    </source>
</evidence>
<feature type="compositionally biased region" description="Low complexity" evidence="1">
    <location>
        <begin position="39"/>
        <end position="51"/>
    </location>
</feature>
<dbReference type="AlphaFoldDB" id="A0A4P8HMG4"/>
<evidence type="ECO:0000313" key="2">
    <source>
        <dbReference type="EMBL" id="MBB3220225.1"/>
    </source>
</evidence>